<dbReference type="GO" id="GO:0005886">
    <property type="term" value="C:plasma membrane"/>
    <property type="evidence" value="ECO:0007669"/>
    <property type="project" value="InterPro"/>
</dbReference>
<protein>
    <submittedName>
        <fullName evidence="7">Translocation/assembly module TamB domain-containing protein</fullName>
    </submittedName>
</protein>
<feature type="domain" description="Translocation and assembly module TamB C-terminal" evidence="6">
    <location>
        <begin position="1190"/>
        <end position="1573"/>
    </location>
</feature>
<gene>
    <name evidence="7" type="ORF">D3A95_08690</name>
</gene>
<dbReference type="Pfam" id="PF04357">
    <property type="entry name" value="TamB"/>
    <property type="match status" value="1"/>
</dbReference>
<dbReference type="InterPro" id="IPR007452">
    <property type="entry name" value="TamB_C"/>
</dbReference>
<dbReference type="InterPro" id="IPR053022">
    <property type="entry name" value="Chloroplast_translocon_comp"/>
</dbReference>
<keyword evidence="4 5" id="KW-0472">Membrane</keyword>
<dbReference type="EMBL" id="CP032152">
    <property type="protein sequence ID" value="QLL29299.1"/>
    <property type="molecule type" value="Genomic_DNA"/>
</dbReference>
<accession>A0A7D6EV37</accession>
<evidence type="ECO:0000313" key="8">
    <source>
        <dbReference type="Proteomes" id="UP000261812"/>
    </source>
</evidence>
<keyword evidence="8" id="KW-1185">Reference proteome</keyword>
<dbReference type="PANTHER" id="PTHR34457:SF3">
    <property type="entry name" value="PROTEIN TIC236, CHLOROPLASTIC"/>
    <property type="match status" value="1"/>
</dbReference>
<dbReference type="RefSeq" id="WP_181494649.1">
    <property type="nucleotide sequence ID" value="NZ_CP032152.1"/>
</dbReference>
<feature type="transmembrane region" description="Helical" evidence="5">
    <location>
        <begin position="21"/>
        <end position="43"/>
    </location>
</feature>
<evidence type="ECO:0000256" key="1">
    <source>
        <dbReference type="ARBA" id="ARBA00004167"/>
    </source>
</evidence>
<comment type="subcellular location">
    <subcellularLocation>
        <location evidence="1">Membrane</location>
        <topology evidence="1">Single-pass membrane protein</topology>
    </subcellularLocation>
</comment>
<reference evidence="8" key="1">
    <citation type="submission" date="2018-09" db="EMBL/GenBank/DDBJ databases">
        <title>Complete genome sequence of thermophilic cyanobacteria strain Thermosynechococcus elongatus PKUAC-SCTE542.</title>
        <authorList>
            <person name="Liang Y."/>
            <person name="Tang J."/>
            <person name="Daroch M."/>
        </authorList>
    </citation>
    <scope>NUCLEOTIDE SEQUENCE [LARGE SCALE GENOMIC DNA]</scope>
    <source>
        <strain evidence="8">E542</strain>
    </source>
</reference>
<evidence type="ECO:0000256" key="5">
    <source>
        <dbReference type="SAM" id="Phobius"/>
    </source>
</evidence>
<evidence type="ECO:0000313" key="7">
    <source>
        <dbReference type="EMBL" id="QLL29299.1"/>
    </source>
</evidence>
<keyword evidence="2 5" id="KW-0812">Transmembrane</keyword>
<evidence type="ECO:0000256" key="4">
    <source>
        <dbReference type="ARBA" id="ARBA00023136"/>
    </source>
</evidence>
<dbReference type="PANTHER" id="PTHR34457">
    <property type="entry name" value="EMBRYO DEFECTIVE 2410"/>
    <property type="match status" value="1"/>
</dbReference>
<dbReference type="Proteomes" id="UP000261812">
    <property type="component" value="Chromosome"/>
</dbReference>
<dbReference type="GO" id="GO:0009306">
    <property type="term" value="P:protein secretion"/>
    <property type="evidence" value="ECO:0007669"/>
    <property type="project" value="InterPro"/>
</dbReference>
<sequence>MTQQPQPPFSLWFRQWVRRAIIDLIGSAALGAIAGGAYAWWFVHYKLAPEIAQQLQQRLNRPVSMGNVQQVGLNFIRFGSSAVPSYTATDGTPELDNAFINGIEVAFNPWQLLTGQKLDLDVTLHQPQLTVVQDAQGQWWRTEVKLPEEEPTFFQLNQVTVKVKDGSVLIQPFQRPAYLLRQIHGRFTLKPDRQNFALKGQAEGQLAGGGQWRLQGDWNQPQEAGQLDLRFSRIPLVLGNEILPETIRVKGGQLEGQLRLTLPLPETPEVTGQIWLRDGTLRTAFVPQDIKGLQAHVQLQGNQAKLHYLRGAIANLRWQAQGTVGLQSGWNVEAQVARFDLAPTLTALQITSPVSLSGQVAVPTLRLQGNLDNPQIIGELRSQGPLQVDQLQLQQVRLPFMASFDQGVRLMDVRAQLVEGGEVRATVGIQPTGEFRGQAQVQQVNLQAIARRYDVAPPVSLGEGFAQLDFGGNLRTPEAWQVNAVFQLPTAQYPLRGTARLTQTQLVVPEFQMQFLGGSLRGQVQAAAGQWQLQAQAENIPLRQFNQDLQGRLSGQAIAQGRVDQLTLPAIRASANLQVDQTPTGEPLIAAVNWDGQQLQVQDATLGAIRAQGTIGVDLAALQPTDIQLGIQARNLPLSTLSNFLEPNLPVPLTLAGTTSFQGQLTGRLKNLQFQGALLTQGLAVNDLRFAPQLTGTVTLSQQQGATLNLQGGGDRLALRLDADGLPRSLLVQRQQAQLIGQRQGENFDLRLQQFPVESLRLQPPQLPQDAILAGVASGNLQLQNWTRGQGSFTVERPGLGAWRGDRLQAQFRLSRDRLTIQSGLFEKGESRYQFTADLQPQQLGAQLTIAQGNLADLTGLATILGIGQPTARGTAADLGTPTAGEGLQVSLLTQIRRLAEIEMLQSQAALVRRPELLPSLDQLQGFFNGQINLSQTPQSGLVASFDLKGANWQWGNYQVDQFLSRGRFAQNQLVLTTLNLLANGGQLNVSGILGGNQQNARLRLEQFPMSLVASLLPPGVDVEGKVNAQAMLTGSWQQPILTGEASLAEGRLNQRPLEAANATFRYAQNRLALQAIARLDTPEPLVVTGSVPLISPLDPRPVVDPQLALDVSLKDEGLSLINVFTDQVQWQQGKGLFQAQLRGTWEEPIVNGVLSVDDAVIKTPAFEEPVTNLSARVRFDRDRLRVDGLQGLFSQGQITMAGVLPIQTPLTADDPDAATPLTASLRRLQVNAGNIYRGTVDGTLVITDTLLSPDLGGNVQLSQGRLDLAAINGLANGDGVATPANSPFEPLTFDNLEINIADSLRVTRSPVLNLTATGSLILNGGLDSLQPEGKIRLTGGQLNLFTTLFLLQRQADNYVLFTPANGLDPELNLTLGATATEVYTPGTVTRLSDFGSVTATSVGTLNTVRITARINGRISQFQTNLPAVLELSSTPSRSTTELLALMGGGSIADLNQVGGEAAVASLAGSALFNNLQALIDQATGNRTSFRIFPAVVPPDRQAQSQAPTLAVGAELGFQVNSFTSVSLLQLLTAPSDPTRFNLGFQVTEQIRLGGQVSTTGQGTGFLEFRYRF</sequence>
<proteinExistence type="predicted"/>
<organism evidence="7 8">
    <name type="scientific">Thermosynechococcus sichuanensis E542</name>
    <dbReference type="NCBI Taxonomy" id="2016101"/>
    <lineage>
        <taxon>Bacteria</taxon>
        <taxon>Bacillati</taxon>
        <taxon>Cyanobacteriota</taxon>
        <taxon>Cyanophyceae</taxon>
        <taxon>Acaryochloridales</taxon>
        <taxon>Thermosynechococcaceae</taxon>
        <taxon>Thermosynechococcus</taxon>
        <taxon>Thermosynechococcus sichuanensis</taxon>
    </lineage>
</organism>
<dbReference type="KEGG" id="tsq:D3A95_08690"/>
<evidence type="ECO:0000256" key="2">
    <source>
        <dbReference type="ARBA" id="ARBA00022692"/>
    </source>
</evidence>
<evidence type="ECO:0000259" key="6">
    <source>
        <dbReference type="Pfam" id="PF04357"/>
    </source>
</evidence>
<evidence type="ECO:0000256" key="3">
    <source>
        <dbReference type="ARBA" id="ARBA00022989"/>
    </source>
</evidence>
<keyword evidence="3 5" id="KW-1133">Transmembrane helix</keyword>
<name>A0A7D6EV37_9CYAN</name>